<comment type="caution">
    <text evidence="1">The sequence shown here is derived from an EMBL/GenBank/DDBJ whole genome shotgun (WGS) entry which is preliminary data.</text>
</comment>
<protein>
    <recommendedName>
        <fullName evidence="3">Obg domain-containing protein</fullName>
    </recommendedName>
</protein>
<dbReference type="EMBL" id="BMOL01000001">
    <property type="protein sequence ID" value="GGL69966.1"/>
    <property type="molecule type" value="Genomic_DNA"/>
</dbReference>
<accession>A0ABQ2G199</accession>
<reference evidence="2" key="1">
    <citation type="journal article" date="2019" name="Int. J. Syst. Evol. Microbiol.">
        <title>The Global Catalogue of Microorganisms (GCM) 10K type strain sequencing project: providing services to taxonomists for standard genome sequencing and annotation.</title>
        <authorList>
            <consortium name="The Broad Institute Genomics Platform"/>
            <consortium name="The Broad Institute Genome Sequencing Center for Infectious Disease"/>
            <person name="Wu L."/>
            <person name="Ma J."/>
        </authorList>
    </citation>
    <scope>NUCLEOTIDE SEQUENCE [LARGE SCALE GENOMIC DNA]</scope>
    <source>
        <strain evidence="2">JCM 15442</strain>
    </source>
</reference>
<proteinExistence type="predicted"/>
<name>A0ABQ2G199_9DEIO</name>
<keyword evidence="2" id="KW-1185">Reference proteome</keyword>
<evidence type="ECO:0000313" key="1">
    <source>
        <dbReference type="EMBL" id="GGL69966.1"/>
    </source>
</evidence>
<organism evidence="1 2">
    <name type="scientific">Deinococcus aerolatus</name>
    <dbReference type="NCBI Taxonomy" id="522487"/>
    <lineage>
        <taxon>Bacteria</taxon>
        <taxon>Thermotogati</taxon>
        <taxon>Deinococcota</taxon>
        <taxon>Deinococci</taxon>
        <taxon>Deinococcales</taxon>
        <taxon>Deinococcaceae</taxon>
        <taxon>Deinococcus</taxon>
    </lineage>
</organism>
<evidence type="ECO:0000313" key="2">
    <source>
        <dbReference type="Proteomes" id="UP000639973"/>
    </source>
</evidence>
<evidence type="ECO:0008006" key="3">
    <source>
        <dbReference type="Google" id="ProtNLM"/>
    </source>
</evidence>
<sequence length="58" mass="6427">MYTPKVRLRRVGEGGAGAVGGNSLEDDIRLIFGNRKVKKMWPLAVPQISHLPVRNDVL</sequence>
<dbReference type="Proteomes" id="UP000639973">
    <property type="component" value="Unassembled WGS sequence"/>
</dbReference>
<gene>
    <name evidence="1" type="ORF">GCM10010840_04960</name>
</gene>